<dbReference type="GO" id="GO:0000150">
    <property type="term" value="F:DNA strand exchange activity"/>
    <property type="evidence" value="ECO:0007669"/>
    <property type="project" value="TreeGrafter"/>
</dbReference>
<comment type="similarity">
    <text evidence="3">Belongs to the RecA family.</text>
</comment>
<evidence type="ECO:0000259" key="4">
    <source>
        <dbReference type="PROSITE" id="PS50162"/>
    </source>
</evidence>
<keyword evidence="1 3" id="KW-0547">Nucleotide-binding</keyword>
<dbReference type="SMART" id="SM00382">
    <property type="entry name" value="AAA"/>
    <property type="match status" value="1"/>
</dbReference>
<dbReference type="Gene3D" id="1.10.150.20">
    <property type="entry name" value="5' to 3' exonuclease, C-terminal subdomain"/>
    <property type="match status" value="1"/>
</dbReference>
<evidence type="ECO:0000259" key="5">
    <source>
        <dbReference type="PROSITE" id="PS50163"/>
    </source>
</evidence>
<evidence type="ECO:0000256" key="2">
    <source>
        <dbReference type="ARBA" id="ARBA00022840"/>
    </source>
</evidence>
<dbReference type="GO" id="GO:0005524">
    <property type="term" value="F:ATP binding"/>
    <property type="evidence" value="ECO:0007669"/>
    <property type="project" value="UniProtKB-KW"/>
</dbReference>
<gene>
    <name evidence="6" type="primary">rad51</name>
</gene>
<sequence length="314" mass="35889">MKRYLKYSIDNLNVLLNYGITKKEIKNLLENGILNLEVLSRLPKREIISIKGISENKVLKIVELANRLTLNGFFTGYQLIEKEKYKNYFSTLNKRIDLILGGGISSGSITEIYGESNAGKTQLCHILCISLNKNTLSYCPEKKIVYIDTEGNFSLKRLFSLCEKNNLNFDKTINNLFYAKAYSTDHQFQLLIAVASLASYSNVSIVIIDSCTSLFRTEYSGRGELFIRQSMLGKFIRNVRRLCDNYNLAFVLTNQMVTSNLENSSYFSGPESKPIGGNIMRHYTNTKILLRKSINYRTFKLESSSDMPEKEIKV</sequence>
<dbReference type="InterPro" id="IPR003593">
    <property type="entry name" value="AAA+_ATPase"/>
</dbReference>
<dbReference type="GO" id="GO:0042148">
    <property type="term" value="P:DNA strand invasion"/>
    <property type="evidence" value="ECO:0007669"/>
    <property type="project" value="TreeGrafter"/>
</dbReference>
<dbReference type="SUPFAM" id="SSF52540">
    <property type="entry name" value="P-loop containing nucleoside triphosphate hydrolases"/>
    <property type="match status" value="1"/>
</dbReference>
<dbReference type="GO" id="GO:0070192">
    <property type="term" value="P:chromosome organization involved in meiotic cell cycle"/>
    <property type="evidence" value="ECO:0007669"/>
    <property type="project" value="TreeGrafter"/>
</dbReference>
<dbReference type="Pfam" id="PF08423">
    <property type="entry name" value="Rad51"/>
    <property type="match status" value="1"/>
</dbReference>
<evidence type="ECO:0000256" key="1">
    <source>
        <dbReference type="ARBA" id="ARBA00022741"/>
    </source>
</evidence>
<accession>A0A0H5BR22</accession>
<dbReference type="SUPFAM" id="SSF47794">
    <property type="entry name" value="Rad51 N-terminal domain-like"/>
    <property type="match status" value="1"/>
</dbReference>
<dbReference type="PROSITE" id="PS50163">
    <property type="entry name" value="RECA_3"/>
    <property type="match status" value="1"/>
</dbReference>
<name>A0A0H5BR22_9EUKA</name>
<keyword evidence="2 3" id="KW-0067">ATP-binding</keyword>
<dbReference type="GO" id="GO:0003697">
    <property type="term" value="F:single-stranded DNA binding"/>
    <property type="evidence" value="ECO:0007669"/>
    <property type="project" value="TreeGrafter"/>
</dbReference>
<dbReference type="EMBL" id="AB996604">
    <property type="protein sequence ID" value="BAS01944.1"/>
    <property type="molecule type" value="Genomic_DNA"/>
</dbReference>
<dbReference type="InterPro" id="IPR013632">
    <property type="entry name" value="Rad51_C"/>
</dbReference>
<proteinExistence type="inferred from homology"/>
<dbReference type="PIRSF" id="PIRSF005856">
    <property type="entry name" value="Rad51"/>
    <property type="match status" value="1"/>
</dbReference>
<dbReference type="GO" id="GO:0006312">
    <property type="term" value="P:mitotic recombination"/>
    <property type="evidence" value="ECO:0007669"/>
    <property type="project" value="TreeGrafter"/>
</dbReference>
<dbReference type="AlphaFoldDB" id="A0A0H5BR22"/>
<dbReference type="GO" id="GO:0140664">
    <property type="term" value="F:ATP-dependent DNA damage sensor activity"/>
    <property type="evidence" value="ECO:0007669"/>
    <property type="project" value="InterPro"/>
</dbReference>
<dbReference type="InterPro" id="IPR027417">
    <property type="entry name" value="P-loop_NTPase"/>
</dbReference>
<protein>
    <submittedName>
        <fullName evidence="6">DNA recombination and repair protein</fullName>
    </submittedName>
</protein>
<feature type="domain" description="RecA family profile 1" evidence="4">
    <location>
        <begin position="85"/>
        <end position="256"/>
    </location>
</feature>
<feature type="domain" description="RecA family profile 2" evidence="5">
    <location>
        <begin position="264"/>
        <end position="314"/>
    </location>
</feature>
<evidence type="ECO:0000313" key="6">
    <source>
        <dbReference type="EMBL" id="BAS01944.1"/>
    </source>
</evidence>
<geneLocation type="nucleomorph" evidence="6"/>
<evidence type="ECO:0000256" key="3">
    <source>
        <dbReference type="RuleBase" id="RU003422"/>
    </source>
</evidence>
<dbReference type="InterPro" id="IPR016467">
    <property type="entry name" value="DNA_recomb/repair_RecA-like"/>
</dbReference>
<dbReference type="GO" id="GO:0000794">
    <property type="term" value="C:condensed nuclear chromosome"/>
    <property type="evidence" value="ECO:0007669"/>
    <property type="project" value="TreeGrafter"/>
</dbReference>
<dbReference type="Gene3D" id="3.40.50.300">
    <property type="entry name" value="P-loop containing nucleotide triphosphate hydrolases"/>
    <property type="match status" value="1"/>
</dbReference>
<dbReference type="GO" id="GO:0007131">
    <property type="term" value="P:reciprocal meiotic recombination"/>
    <property type="evidence" value="ECO:0007669"/>
    <property type="project" value="TreeGrafter"/>
</dbReference>
<dbReference type="InterPro" id="IPR010995">
    <property type="entry name" value="DNA_repair_Rad51/TF_NusA_a-hlx"/>
</dbReference>
<reference evidence="6" key="1">
    <citation type="journal article" date="2015" name="Genome Biol. Evol.">
        <title>Nucleomorph Genome Sequences of Two Chlorarachniophytes, Amorphochlora amoebiformis and Lotharella vacuolata.</title>
        <authorList>
            <person name="Suzuki S."/>
            <person name="Shirato S."/>
            <person name="Hirakawa Y."/>
            <person name="Ishida K."/>
        </authorList>
    </citation>
    <scope>NUCLEOTIDE SEQUENCE</scope>
    <source>
        <strain evidence="6">CCMP2058</strain>
    </source>
</reference>
<dbReference type="PANTHER" id="PTHR22942:SF39">
    <property type="entry name" value="DNA REPAIR PROTEIN RAD51 HOMOLOG 1"/>
    <property type="match status" value="1"/>
</dbReference>
<dbReference type="InterPro" id="IPR020587">
    <property type="entry name" value="RecA_monomer-monomer_interface"/>
</dbReference>
<keyword evidence="6" id="KW-0542">Nucleomorph</keyword>
<dbReference type="PROSITE" id="PS50162">
    <property type="entry name" value="RECA_2"/>
    <property type="match status" value="1"/>
</dbReference>
<dbReference type="InterPro" id="IPR020588">
    <property type="entry name" value="RecA_ATP-bd"/>
</dbReference>
<dbReference type="PANTHER" id="PTHR22942">
    <property type="entry name" value="RECA/RAD51/RADA DNA STRAND-PAIRING FAMILY MEMBER"/>
    <property type="match status" value="1"/>
</dbReference>
<organism evidence="6">
    <name type="scientific">Amorphochlora amoebiformis</name>
    <dbReference type="NCBI Taxonomy" id="1561963"/>
    <lineage>
        <taxon>Eukaryota</taxon>
        <taxon>Sar</taxon>
        <taxon>Rhizaria</taxon>
        <taxon>Cercozoa</taxon>
        <taxon>Chlorarachniophyceae</taxon>
        <taxon>Amorphochlora</taxon>
    </lineage>
</organism>
<dbReference type="GO" id="GO:0000730">
    <property type="term" value="P:DNA recombinase assembly"/>
    <property type="evidence" value="ECO:0007669"/>
    <property type="project" value="TreeGrafter"/>
</dbReference>
<dbReference type="GO" id="GO:0003690">
    <property type="term" value="F:double-stranded DNA binding"/>
    <property type="evidence" value="ECO:0007669"/>
    <property type="project" value="TreeGrafter"/>
</dbReference>